<name>A0ABN1M8I4_9FIRM</name>
<feature type="domain" description="HTH araC/xylS-type" evidence="4">
    <location>
        <begin position="134"/>
        <end position="232"/>
    </location>
</feature>
<evidence type="ECO:0000256" key="2">
    <source>
        <dbReference type="ARBA" id="ARBA00023125"/>
    </source>
</evidence>
<keyword evidence="1" id="KW-0805">Transcription regulation</keyword>
<keyword evidence="6" id="KW-1185">Reference proteome</keyword>
<dbReference type="PANTHER" id="PTHR43280">
    <property type="entry name" value="ARAC-FAMILY TRANSCRIPTIONAL REGULATOR"/>
    <property type="match status" value="1"/>
</dbReference>
<evidence type="ECO:0000313" key="6">
    <source>
        <dbReference type="Proteomes" id="UP001400965"/>
    </source>
</evidence>
<dbReference type="Proteomes" id="UP001400965">
    <property type="component" value="Unassembled WGS sequence"/>
</dbReference>
<dbReference type="InterPro" id="IPR018060">
    <property type="entry name" value="HTH_AraC"/>
</dbReference>
<evidence type="ECO:0000256" key="1">
    <source>
        <dbReference type="ARBA" id="ARBA00023015"/>
    </source>
</evidence>
<dbReference type="InterPro" id="IPR009057">
    <property type="entry name" value="Homeodomain-like_sf"/>
</dbReference>
<sequence length="233" mass="27393">MKGFENILCDFYACVKIPIQLLDNNLKVINSKGYSDNLYKLCKNLGVLNDISPNLTSNINLKYINNIYFIIMPILNNPNKNGYFIVGPFKTENDFKEFDIPYKPHSCLEYITSMLENMLKDKLSKKSKFSTYVKDAIDFIHRNYYTDIKLDTVCEYLNLNKSYFCHVFKKETGYTFSDFLNRIRVEKSKEYLLENNDSILDVALSVGYNNHTYYSSIFKKYNGMTPKEYRHAI</sequence>
<dbReference type="RefSeq" id="WP_346046298.1">
    <property type="nucleotide sequence ID" value="NZ_BAAACP010000016.1"/>
</dbReference>
<dbReference type="PROSITE" id="PS01124">
    <property type="entry name" value="HTH_ARAC_FAMILY_2"/>
    <property type="match status" value="1"/>
</dbReference>
<evidence type="ECO:0000256" key="3">
    <source>
        <dbReference type="ARBA" id="ARBA00023163"/>
    </source>
</evidence>
<evidence type="ECO:0000313" key="5">
    <source>
        <dbReference type="EMBL" id="GAA0865624.1"/>
    </source>
</evidence>
<dbReference type="PANTHER" id="PTHR43280:SF28">
    <property type="entry name" value="HTH-TYPE TRANSCRIPTIONAL ACTIVATOR RHAS"/>
    <property type="match status" value="1"/>
</dbReference>
<dbReference type="PROSITE" id="PS00041">
    <property type="entry name" value="HTH_ARAC_FAMILY_1"/>
    <property type="match status" value="1"/>
</dbReference>
<accession>A0ABN1M8I4</accession>
<keyword evidence="3" id="KW-0804">Transcription</keyword>
<dbReference type="PRINTS" id="PR00032">
    <property type="entry name" value="HTHARAC"/>
</dbReference>
<dbReference type="InterPro" id="IPR020449">
    <property type="entry name" value="Tscrpt_reg_AraC-type_HTH"/>
</dbReference>
<dbReference type="EMBL" id="BAAACP010000016">
    <property type="protein sequence ID" value="GAA0865624.1"/>
    <property type="molecule type" value="Genomic_DNA"/>
</dbReference>
<protein>
    <submittedName>
        <fullName evidence="5">AraC family transcriptional regulator</fullName>
    </submittedName>
</protein>
<dbReference type="Gene3D" id="1.10.10.60">
    <property type="entry name" value="Homeodomain-like"/>
    <property type="match status" value="2"/>
</dbReference>
<dbReference type="SUPFAM" id="SSF46689">
    <property type="entry name" value="Homeodomain-like"/>
    <property type="match status" value="2"/>
</dbReference>
<keyword evidence="2" id="KW-0238">DNA-binding</keyword>
<comment type="caution">
    <text evidence="5">The sequence shown here is derived from an EMBL/GenBank/DDBJ whole genome shotgun (WGS) entry which is preliminary data.</text>
</comment>
<dbReference type="InterPro" id="IPR018062">
    <property type="entry name" value="HTH_AraC-typ_CS"/>
</dbReference>
<organism evidence="5 6">
    <name type="scientific">Paraclostridium tenue</name>
    <dbReference type="NCBI Taxonomy" id="1737"/>
    <lineage>
        <taxon>Bacteria</taxon>
        <taxon>Bacillati</taxon>
        <taxon>Bacillota</taxon>
        <taxon>Clostridia</taxon>
        <taxon>Peptostreptococcales</taxon>
        <taxon>Peptostreptococcaceae</taxon>
        <taxon>Paraclostridium</taxon>
    </lineage>
</organism>
<dbReference type="SMART" id="SM00342">
    <property type="entry name" value="HTH_ARAC"/>
    <property type="match status" value="1"/>
</dbReference>
<reference evidence="5 6" key="1">
    <citation type="journal article" date="2019" name="Int. J. Syst. Evol. Microbiol.">
        <title>The Global Catalogue of Microorganisms (GCM) 10K type strain sequencing project: providing services to taxonomists for standard genome sequencing and annotation.</title>
        <authorList>
            <consortium name="The Broad Institute Genomics Platform"/>
            <consortium name="The Broad Institute Genome Sequencing Center for Infectious Disease"/>
            <person name="Wu L."/>
            <person name="Ma J."/>
        </authorList>
    </citation>
    <scope>NUCLEOTIDE SEQUENCE [LARGE SCALE GENOMIC DNA]</scope>
    <source>
        <strain evidence="5 6">JCM 6486</strain>
    </source>
</reference>
<proteinExistence type="predicted"/>
<gene>
    <name evidence="5" type="ORF">GCM10008917_23820</name>
</gene>
<evidence type="ECO:0000259" key="4">
    <source>
        <dbReference type="PROSITE" id="PS01124"/>
    </source>
</evidence>
<dbReference type="Pfam" id="PF12833">
    <property type="entry name" value="HTH_18"/>
    <property type="match status" value="1"/>
</dbReference>